<dbReference type="GO" id="GO:0004640">
    <property type="term" value="F:phosphoribosylanthranilate isomerase activity"/>
    <property type="evidence" value="ECO:0007669"/>
    <property type="project" value="UniProtKB-EC"/>
</dbReference>
<name>A0A3B1AEN6_9ZZZZ</name>
<dbReference type="GO" id="GO:0000162">
    <property type="term" value="P:L-tryptophan biosynthetic process"/>
    <property type="evidence" value="ECO:0007669"/>
    <property type="project" value="UniProtKB-UniPathway"/>
</dbReference>
<dbReference type="HAMAP" id="MF_00135">
    <property type="entry name" value="PRAI"/>
    <property type="match status" value="1"/>
</dbReference>
<evidence type="ECO:0000259" key="8">
    <source>
        <dbReference type="Pfam" id="PF00697"/>
    </source>
</evidence>
<dbReference type="InterPro" id="IPR011060">
    <property type="entry name" value="RibuloseP-bd_barrel"/>
</dbReference>
<reference evidence="9" key="1">
    <citation type="submission" date="2018-06" db="EMBL/GenBank/DDBJ databases">
        <authorList>
            <person name="Zhirakovskaya E."/>
        </authorList>
    </citation>
    <scope>NUCLEOTIDE SEQUENCE</scope>
</reference>
<dbReference type="PANTHER" id="PTHR42894">
    <property type="entry name" value="N-(5'-PHOSPHORIBOSYL)ANTHRANILATE ISOMERASE"/>
    <property type="match status" value="1"/>
</dbReference>
<dbReference type="Pfam" id="PF00697">
    <property type="entry name" value="PRAI"/>
    <property type="match status" value="1"/>
</dbReference>
<dbReference type="EMBL" id="UOFR01000014">
    <property type="protein sequence ID" value="VAW92354.1"/>
    <property type="molecule type" value="Genomic_DNA"/>
</dbReference>
<keyword evidence="5" id="KW-0822">Tryptophan biosynthesis</keyword>
<dbReference type="InterPro" id="IPR001240">
    <property type="entry name" value="PRAI_dom"/>
</dbReference>
<keyword evidence="7 9" id="KW-0413">Isomerase</keyword>
<evidence type="ECO:0000256" key="2">
    <source>
        <dbReference type="ARBA" id="ARBA00007571"/>
    </source>
</evidence>
<evidence type="ECO:0000256" key="6">
    <source>
        <dbReference type="ARBA" id="ARBA00023141"/>
    </source>
</evidence>
<dbReference type="PANTHER" id="PTHR42894:SF1">
    <property type="entry name" value="N-(5'-PHOSPHORIBOSYL)ANTHRANILATE ISOMERASE"/>
    <property type="match status" value="1"/>
</dbReference>
<accession>A0A3B1AEN6</accession>
<evidence type="ECO:0000313" key="9">
    <source>
        <dbReference type="EMBL" id="VAW92354.1"/>
    </source>
</evidence>
<sequence length="217" mass="23347">MNSQTKNQTRTRVKICGITRIEDADAAVRAGVDALGLVFYAASPRSVSAGKAADIVADLPPFVTTVGLFVDADKQGVDDVLAQVPLDCLQFHGAESAEYCEQFKRPYIKAIRVNEQTDLRSEVERFASAQALLLDTYVKDTPGGTGQTFNWQLIPKQPGKPIILAGGLNSENVGDAIKVVSPYAVDVSGGVEASKGIKDHDKIKQFIHEVQCIGTNE</sequence>
<keyword evidence="6" id="KW-0057">Aromatic amino acid biosynthesis</keyword>
<keyword evidence="4" id="KW-0028">Amino-acid biosynthesis</keyword>
<evidence type="ECO:0000256" key="4">
    <source>
        <dbReference type="ARBA" id="ARBA00022605"/>
    </source>
</evidence>
<protein>
    <recommendedName>
        <fullName evidence="3">phosphoribosylanthranilate isomerase</fullName>
        <ecNumber evidence="3">5.3.1.24</ecNumber>
    </recommendedName>
</protein>
<dbReference type="UniPathway" id="UPA00035">
    <property type="reaction ID" value="UER00042"/>
</dbReference>
<dbReference type="Gene3D" id="3.20.20.70">
    <property type="entry name" value="Aldolase class I"/>
    <property type="match status" value="1"/>
</dbReference>
<evidence type="ECO:0000256" key="3">
    <source>
        <dbReference type="ARBA" id="ARBA00012572"/>
    </source>
</evidence>
<dbReference type="InterPro" id="IPR044643">
    <property type="entry name" value="TrpF_fam"/>
</dbReference>
<organism evidence="9">
    <name type="scientific">hydrothermal vent metagenome</name>
    <dbReference type="NCBI Taxonomy" id="652676"/>
    <lineage>
        <taxon>unclassified sequences</taxon>
        <taxon>metagenomes</taxon>
        <taxon>ecological metagenomes</taxon>
    </lineage>
</organism>
<evidence type="ECO:0000256" key="1">
    <source>
        <dbReference type="ARBA" id="ARBA00004664"/>
    </source>
</evidence>
<gene>
    <name evidence="9" type="ORF">MNBD_GAMMA21-1250</name>
</gene>
<proteinExistence type="inferred from homology"/>
<dbReference type="EC" id="5.3.1.24" evidence="3"/>
<comment type="pathway">
    <text evidence="1">Amino-acid biosynthesis; L-tryptophan biosynthesis; L-tryptophan from chorismate: step 3/5.</text>
</comment>
<feature type="domain" description="N-(5'phosphoribosyl) anthranilate isomerase (PRAI)" evidence="8">
    <location>
        <begin position="13"/>
        <end position="208"/>
    </location>
</feature>
<comment type="similarity">
    <text evidence="2">Belongs to the TrpF family.</text>
</comment>
<dbReference type="InterPro" id="IPR013785">
    <property type="entry name" value="Aldolase_TIM"/>
</dbReference>
<evidence type="ECO:0000256" key="7">
    <source>
        <dbReference type="ARBA" id="ARBA00023235"/>
    </source>
</evidence>
<dbReference type="NCBIfam" id="NF002298">
    <property type="entry name" value="PRK01222.1-4"/>
    <property type="match status" value="1"/>
</dbReference>
<dbReference type="AlphaFoldDB" id="A0A3B1AEN6"/>
<dbReference type="SUPFAM" id="SSF51366">
    <property type="entry name" value="Ribulose-phoshate binding barrel"/>
    <property type="match status" value="1"/>
</dbReference>
<dbReference type="FunFam" id="3.20.20.70:FF:000075">
    <property type="entry name" value="Tryptophan biosynthesis protein TRP1"/>
    <property type="match status" value="1"/>
</dbReference>
<evidence type="ECO:0000256" key="5">
    <source>
        <dbReference type="ARBA" id="ARBA00022822"/>
    </source>
</evidence>
<dbReference type="NCBIfam" id="NF002299">
    <property type="entry name" value="PRK01222.1-6"/>
    <property type="match status" value="1"/>
</dbReference>
<dbReference type="CDD" id="cd00405">
    <property type="entry name" value="PRAI"/>
    <property type="match status" value="1"/>
</dbReference>